<reference evidence="2 3" key="1">
    <citation type="submission" date="2024-06" db="EMBL/GenBank/DDBJ databases">
        <title>Sorghum-associated microbial communities from plants grown in Nebraska, USA.</title>
        <authorList>
            <person name="Schachtman D."/>
        </authorList>
    </citation>
    <scope>NUCLEOTIDE SEQUENCE [LARGE SCALE GENOMIC DNA]</scope>
    <source>
        <strain evidence="2 3">2857</strain>
    </source>
</reference>
<dbReference type="PANTHER" id="PTHR43194">
    <property type="entry name" value="HYDROLASE ALPHA/BETA FOLD FAMILY"/>
    <property type="match status" value="1"/>
</dbReference>
<dbReference type="InterPro" id="IPR050228">
    <property type="entry name" value="Carboxylesterase_BioH"/>
</dbReference>
<name>A0ABV2QQ09_9MICO</name>
<dbReference type="Gene3D" id="3.40.50.1820">
    <property type="entry name" value="alpha/beta hydrolase"/>
    <property type="match status" value="1"/>
</dbReference>
<sequence>MGILLLHGLGGDRRQPLALLRPVLPETATVVAPDVRAHGTSTVVGTRADFALDALAAEIAADLPDEPLTIIGISMGAAIGLRLALLVEVEKLVFIRPAFTDRALPDNLAAYPAMGELLETFGAKHAEKLFRETDFFHDLETVSPLAAEGAIEQFRKPDAAARAIRLIEIPKNAAFESASDLAAVTAPASIVAAPRDPVHPVDVAELWASSLPNASLSLVPARDESVEVYTTAIRAAVTRALDHDVPA</sequence>
<evidence type="ECO:0000259" key="1">
    <source>
        <dbReference type="Pfam" id="PF12697"/>
    </source>
</evidence>
<organism evidence="2 3">
    <name type="scientific">Conyzicola nivalis</name>
    <dbReference type="NCBI Taxonomy" id="1477021"/>
    <lineage>
        <taxon>Bacteria</taxon>
        <taxon>Bacillati</taxon>
        <taxon>Actinomycetota</taxon>
        <taxon>Actinomycetes</taxon>
        <taxon>Micrococcales</taxon>
        <taxon>Microbacteriaceae</taxon>
        <taxon>Conyzicola</taxon>
    </lineage>
</organism>
<dbReference type="EMBL" id="JBEPSJ010000003">
    <property type="protein sequence ID" value="MET4583030.1"/>
    <property type="molecule type" value="Genomic_DNA"/>
</dbReference>
<proteinExistence type="predicted"/>
<protein>
    <submittedName>
        <fullName evidence="2">Pimeloyl-ACP methyl ester carboxylesterase</fullName>
    </submittedName>
</protein>
<evidence type="ECO:0000313" key="2">
    <source>
        <dbReference type="EMBL" id="MET4583030.1"/>
    </source>
</evidence>
<dbReference type="InterPro" id="IPR000073">
    <property type="entry name" value="AB_hydrolase_1"/>
</dbReference>
<evidence type="ECO:0000313" key="3">
    <source>
        <dbReference type="Proteomes" id="UP001549257"/>
    </source>
</evidence>
<keyword evidence="3" id="KW-1185">Reference proteome</keyword>
<accession>A0ABV2QQ09</accession>
<dbReference type="SUPFAM" id="SSF53474">
    <property type="entry name" value="alpha/beta-Hydrolases"/>
    <property type="match status" value="1"/>
</dbReference>
<dbReference type="Pfam" id="PF12697">
    <property type="entry name" value="Abhydrolase_6"/>
    <property type="match status" value="1"/>
</dbReference>
<dbReference type="RefSeq" id="WP_354025207.1">
    <property type="nucleotide sequence ID" value="NZ_JBEPSJ010000003.1"/>
</dbReference>
<dbReference type="InterPro" id="IPR029058">
    <property type="entry name" value="AB_hydrolase_fold"/>
</dbReference>
<dbReference type="Proteomes" id="UP001549257">
    <property type="component" value="Unassembled WGS sequence"/>
</dbReference>
<feature type="domain" description="AB hydrolase-1" evidence="1">
    <location>
        <begin position="3"/>
        <end position="213"/>
    </location>
</feature>
<gene>
    <name evidence="2" type="ORF">ABIE21_002549</name>
</gene>
<dbReference type="PANTHER" id="PTHR43194:SF2">
    <property type="entry name" value="PEROXISOMAL MEMBRANE PROTEIN LPX1"/>
    <property type="match status" value="1"/>
</dbReference>
<comment type="caution">
    <text evidence="2">The sequence shown here is derived from an EMBL/GenBank/DDBJ whole genome shotgun (WGS) entry which is preliminary data.</text>
</comment>